<evidence type="ECO:0000313" key="2">
    <source>
        <dbReference type="EMBL" id="SDR91237.1"/>
    </source>
</evidence>
<name>A0A1H1MX60_9ACTN</name>
<feature type="region of interest" description="Disordered" evidence="1">
    <location>
        <begin position="105"/>
        <end position="124"/>
    </location>
</feature>
<accession>A0A1H1MX60</accession>
<reference evidence="2 3" key="1">
    <citation type="submission" date="2016-10" db="EMBL/GenBank/DDBJ databases">
        <authorList>
            <person name="de Groot N.N."/>
        </authorList>
    </citation>
    <scope>NUCLEOTIDE SEQUENCE [LARGE SCALE GENOMIC DNA]</scope>
    <source>
        <strain evidence="2 3">DSM 21800</strain>
    </source>
</reference>
<dbReference type="EMBL" id="LT629772">
    <property type="protein sequence ID" value="SDR91237.1"/>
    <property type="molecule type" value="Genomic_DNA"/>
</dbReference>
<proteinExistence type="predicted"/>
<dbReference type="OrthoDB" id="3266345at2"/>
<dbReference type="STRING" id="630515.SAMN04489812_0293"/>
<evidence type="ECO:0000256" key="1">
    <source>
        <dbReference type="SAM" id="MobiDB-lite"/>
    </source>
</evidence>
<keyword evidence="3" id="KW-1185">Reference proteome</keyword>
<dbReference type="Proteomes" id="UP000199103">
    <property type="component" value="Chromosome I"/>
</dbReference>
<protein>
    <submittedName>
        <fullName evidence="2">Uncharacterized protein</fullName>
    </submittedName>
</protein>
<dbReference type="InterPro" id="IPR045596">
    <property type="entry name" value="DUF6459"/>
</dbReference>
<sequence length="246" mass="26461">MPIPAKDDAERVHGRSAAIAFRRAPRAGPVASGWPTGTDDRLTVRIGQHQPPLPWGEDEVAVGTRPGQPPGPDSGQHPAPRSTAPADGPTRSSFGAVRILRFGASWPTPTGQRSGLTPPPPDPAGWSIRLADALLEAVAGLRPIGQLDRWLAPTAMAQLARRVRRRTVGDRAALRAVHLQRNTASRTEVVVVFDWPDRTAALAFRLDAFGGRWLCTTLELAALRRPKHLGKRADVSRRAASRSSPA</sequence>
<dbReference type="RefSeq" id="WP_091518755.1">
    <property type="nucleotide sequence ID" value="NZ_LT629772.1"/>
</dbReference>
<gene>
    <name evidence="2" type="ORF">SAMN04489812_0293</name>
</gene>
<dbReference type="AlphaFoldDB" id="A0A1H1MX60"/>
<dbReference type="Pfam" id="PF20060">
    <property type="entry name" value="DUF6459"/>
    <property type="match status" value="1"/>
</dbReference>
<feature type="region of interest" description="Disordered" evidence="1">
    <location>
        <begin position="1"/>
        <end position="92"/>
    </location>
</feature>
<feature type="compositionally biased region" description="Basic and acidic residues" evidence="1">
    <location>
        <begin position="1"/>
        <end position="13"/>
    </location>
</feature>
<evidence type="ECO:0000313" key="3">
    <source>
        <dbReference type="Proteomes" id="UP000199103"/>
    </source>
</evidence>
<organism evidence="2 3">
    <name type="scientific">Microlunatus soli</name>
    <dbReference type="NCBI Taxonomy" id="630515"/>
    <lineage>
        <taxon>Bacteria</taxon>
        <taxon>Bacillati</taxon>
        <taxon>Actinomycetota</taxon>
        <taxon>Actinomycetes</taxon>
        <taxon>Propionibacteriales</taxon>
        <taxon>Propionibacteriaceae</taxon>
        <taxon>Microlunatus</taxon>
    </lineage>
</organism>